<dbReference type="AlphaFoldDB" id="A0A7J7FZ82"/>
<dbReference type="Proteomes" id="UP000593564">
    <property type="component" value="Unassembled WGS sequence"/>
</dbReference>
<proteinExistence type="predicted"/>
<evidence type="ECO:0000313" key="2">
    <source>
        <dbReference type="Proteomes" id="UP000593564"/>
    </source>
</evidence>
<name>A0A7J7FZ82_CAMSI</name>
<evidence type="ECO:0000313" key="1">
    <source>
        <dbReference type="EMBL" id="KAF5932888.1"/>
    </source>
</evidence>
<protein>
    <submittedName>
        <fullName evidence="1">Uncharacterized protein</fullName>
    </submittedName>
</protein>
<dbReference type="EMBL" id="JACBKZ010000014">
    <property type="protein sequence ID" value="KAF5932888.1"/>
    <property type="molecule type" value="Genomic_DNA"/>
</dbReference>
<keyword evidence="2" id="KW-1185">Reference proteome</keyword>
<gene>
    <name evidence="1" type="ORF">HYC85_029059</name>
</gene>
<accession>A0A7J7FZ82</accession>
<reference evidence="1 2" key="2">
    <citation type="submission" date="2020-07" db="EMBL/GenBank/DDBJ databases">
        <title>Genome assembly of wild tea tree DASZ reveals pedigree and selection history of tea varieties.</title>
        <authorList>
            <person name="Zhang W."/>
        </authorList>
    </citation>
    <scope>NUCLEOTIDE SEQUENCE [LARGE SCALE GENOMIC DNA]</scope>
    <source>
        <strain evidence="2">cv. G240</strain>
        <tissue evidence="1">Leaf</tissue>
    </source>
</reference>
<reference evidence="2" key="1">
    <citation type="journal article" date="2020" name="Nat. Commun.">
        <title>Genome assembly of wild tea tree DASZ reveals pedigree and selection history of tea varieties.</title>
        <authorList>
            <person name="Zhang W."/>
            <person name="Zhang Y."/>
            <person name="Qiu H."/>
            <person name="Guo Y."/>
            <person name="Wan H."/>
            <person name="Zhang X."/>
            <person name="Scossa F."/>
            <person name="Alseekh S."/>
            <person name="Zhang Q."/>
            <person name="Wang P."/>
            <person name="Xu L."/>
            <person name="Schmidt M.H."/>
            <person name="Jia X."/>
            <person name="Li D."/>
            <person name="Zhu A."/>
            <person name="Guo F."/>
            <person name="Chen W."/>
            <person name="Ni D."/>
            <person name="Usadel B."/>
            <person name="Fernie A.R."/>
            <person name="Wen W."/>
        </authorList>
    </citation>
    <scope>NUCLEOTIDE SEQUENCE [LARGE SCALE GENOMIC DNA]</scope>
    <source>
        <strain evidence="2">cv. G240</strain>
    </source>
</reference>
<sequence>MFEWFSTDTAFVHVFKFKQILGAGVLTVNYNMRCASVFGWFSDNTACVHVFKFKQTSSASVFKVNYSIQCIGVSGLSS</sequence>
<organism evidence="1 2">
    <name type="scientific">Camellia sinensis</name>
    <name type="common">Tea plant</name>
    <name type="synonym">Thea sinensis</name>
    <dbReference type="NCBI Taxonomy" id="4442"/>
    <lineage>
        <taxon>Eukaryota</taxon>
        <taxon>Viridiplantae</taxon>
        <taxon>Streptophyta</taxon>
        <taxon>Embryophyta</taxon>
        <taxon>Tracheophyta</taxon>
        <taxon>Spermatophyta</taxon>
        <taxon>Magnoliopsida</taxon>
        <taxon>eudicotyledons</taxon>
        <taxon>Gunneridae</taxon>
        <taxon>Pentapetalae</taxon>
        <taxon>asterids</taxon>
        <taxon>Ericales</taxon>
        <taxon>Theaceae</taxon>
        <taxon>Camellia</taxon>
    </lineage>
</organism>
<comment type="caution">
    <text evidence="1">The sequence shown here is derived from an EMBL/GenBank/DDBJ whole genome shotgun (WGS) entry which is preliminary data.</text>
</comment>